<evidence type="ECO:0000259" key="12">
    <source>
        <dbReference type="PROSITE" id="PS50993"/>
    </source>
</evidence>
<dbReference type="InterPro" id="IPR000884">
    <property type="entry name" value="TSP1_rpt"/>
</dbReference>
<dbReference type="FunFam" id="2.10.25.10:FF:000038">
    <property type="entry name" value="Fibrillin 2"/>
    <property type="match status" value="1"/>
</dbReference>
<dbReference type="InterPro" id="IPR009017">
    <property type="entry name" value="GFP"/>
</dbReference>
<dbReference type="PROSITE" id="PS00010">
    <property type="entry name" value="ASX_HYDROXYL"/>
    <property type="match status" value="4"/>
</dbReference>
<feature type="domain" description="EGF-like" evidence="11">
    <location>
        <begin position="656"/>
        <end position="698"/>
    </location>
</feature>
<keyword evidence="8" id="KW-1015">Disulfide bond</keyword>
<dbReference type="InterPro" id="IPR006605">
    <property type="entry name" value="G2_nidogen/fibulin_G2F"/>
</dbReference>
<dbReference type="PROSITE" id="PS01186">
    <property type="entry name" value="EGF_2"/>
    <property type="match status" value="3"/>
</dbReference>
<dbReference type="SUPFAM" id="SSF82895">
    <property type="entry name" value="TSP-1 type 1 repeat"/>
    <property type="match status" value="2"/>
</dbReference>
<dbReference type="PROSITE" id="PS50993">
    <property type="entry name" value="NIDOGEN_G2"/>
    <property type="match status" value="1"/>
</dbReference>
<dbReference type="Gene3D" id="2.10.25.10">
    <property type="entry name" value="Laminin"/>
    <property type="match status" value="7"/>
</dbReference>
<dbReference type="SUPFAM" id="SSF54511">
    <property type="entry name" value="GFP-like"/>
    <property type="match status" value="1"/>
</dbReference>
<dbReference type="Pfam" id="PF07645">
    <property type="entry name" value="EGF_CA"/>
    <property type="match status" value="3"/>
</dbReference>
<dbReference type="PROSITE" id="PS01187">
    <property type="entry name" value="EGF_CA"/>
    <property type="match status" value="1"/>
</dbReference>
<dbReference type="PROSITE" id="PS50092">
    <property type="entry name" value="TSP1"/>
    <property type="match status" value="2"/>
</dbReference>
<dbReference type="PANTHER" id="PTHR24034:SF209">
    <property type="entry name" value="EGF-LIKE DOMAIN-CONTAINING PROTEIN"/>
    <property type="match status" value="1"/>
</dbReference>
<dbReference type="AlphaFoldDB" id="A0A5K3FSA1"/>
<evidence type="ECO:0000313" key="13">
    <source>
        <dbReference type="WBParaSite" id="MCU_010971-RA"/>
    </source>
</evidence>
<keyword evidence="3" id="KW-0272">Extracellular matrix</keyword>
<name>A0A5K3FSA1_MESCO</name>
<dbReference type="FunFam" id="2.10.25.10:FF:000037">
    <property type="entry name" value="Signal peptide, CUB domain and EGF-like domain-containing 2"/>
    <property type="match status" value="1"/>
</dbReference>
<feature type="domain" description="EGF-like" evidence="11">
    <location>
        <begin position="594"/>
        <end position="634"/>
    </location>
</feature>
<evidence type="ECO:0000259" key="11">
    <source>
        <dbReference type="PROSITE" id="PS50026"/>
    </source>
</evidence>
<dbReference type="SMART" id="SM00181">
    <property type="entry name" value="EGF"/>
    <property type="match status" value="7"/>
</dbReference>
<keyword evidence="5" id="KW-0732">Signal</keyword>
<dbReference type="SMART" id="SM00179">
    <property type="entry name" value="EGF_CA"/>
    <property type="match status" value="7"/>
</dbReference>
<dbReference type="Gene3D" id="2.40.155.10">
    <property type="entry name" value="Green fluorescent protein"/>
    <property type="match status" value="1"/>
</dbReference>
<dbReference type="InterPro" id="IPR000742">
    <property type="entry name" value="EGF"/>
</dbReference>
<evidence type="ECO:0000256" key="2">
    <source>
        <dbReference type="ARBA" id="ARBA00022525"/>
    </source>
</evidence>
<keyword evidence="4 10" id="KW-0245">EGF-like domain</keyword>
<evidence type="ECO:0000256" key="9">
    <source>
        <dbReference type="ARBA" id="ARBA00023180"/>
    </source>
</evidence>
<keyword evidence="2" id="KW-0964">Secreted</keyword>
<dbReference type="InterPro" id="IPR009030">
    <property type="entry name" value="Growth_fac_rcpt_cys_sf"/>
</dbReference>
<dbReference type="CDD" id="cd00054">
    <property type="entry name" value="EGF_CA"/>
    <property type="match status" value="5"/>
</dbReference>
<dbReference type="InterPro" id="IPR001881">
    <property type="entry name" value="EGF-like_Ca-bd_dom"/>
</dbReference>
<evidence type="ECO:0000256" key="5">
    <source>
        <dbReference type="ARBA" id="ARBA00022729"/>
    </source>
</evidence>
<protein>
    <submittedName>
        <fullName evidence="13">EGF-like domain-containing protein</fullName>
    </submittedName>
</protein>
<dbReference type="SUPFAM" id="SSF57184">
    <property type="entry name" value="Growth factor receptor domain"/>
    <property type="match status" value="3"/>
</dbReference>
<dbReference type="InterPro" id="IPR036383">
    <property type="entry name" value="TSP1_rpt_sf"/>
</dbReference>
<evidence type="ECO:0000256" key="6">
    <source>
        <dbReference type="ARBA" id="ARBA00022737"/>
    </source>
</evidence>
<dbReference type="PANTHER" id="PTHR24034">
    <property type="entry name" value="EGF-LIKE DOMAIN-CONTAINING PROTEIN"/>
    <property type="match status" value="1"/>
</dbReference>
<comment type="caution">
    <text evidence="10">Lacks conserved residue(s) required for the propagation of feature annotation.</text>
</comment>
<evidence type="ECO:0000256" key="1">
    <source>
        <dbReference type="ARBA" id="ARBA00004498"/>
    </source>
</evidence>
<dbReference type="Gene3D" id="2.20.100.10">
    <property type="entry name" value="Thrombospondin type-1 (TSP1) repeat"/>
    <property type="match status" value="2"/>
</dbReference>
<comment type="subcellular location">
    <subcellularLocation>
        <location evidence="1">Secreted</location>
        <location evidence="1">Extracellular space</location>
        <location evidence="1">Extracellular matrix</location>
    </subcellularLocation>
</comment>
<evidence type="ECO:0000256" key="4">
    <source>
        <dbReference type="ARBA" id="ARBA00022536"/>
    </source>
</evidence>
<evidence type="ECO:0000256" key="10">
    <source>
        <dbReference type="PROSITE-ProRule" id="PRU00076"/>
    </source>
</evidence>
<dbReference type="WBParaSite" id="MCU_010971-RA">
    <property type="protein sequence ID" value="MCU_010971-RA"/>
    <property type="gene ID" value="MCU_010971"/>
</dbReference>
<keyword evidence="7" id="KW-0106">Calcium</keyword>
<evidence type="ECO:0000256" key="7">
    <source>
        <dbReference type="ARBA" id="ARBA00022837"/>
    </source>
</evidence>
<organism evidence="13">
    <name type="scientific">Mesocestoides corti</name>
    <name type="common">Flatworm</name>
    <dbReference type="NCBI Taxonomy" id="53468"/>
    <lineage>
        <taxon>Eukaryota</taxon>
        <taxon>Metazoa</taxon>
        <taxon>Spiralia</taxon>
        <taxon>Lophotrochozoa</taxon>
        <taxon>Platyhelminthes</taxon>
        <taxon>Cestoda</taxon>
        <taxon>Eucestoda</taxon>
        <taxon>Cyclophyllidea</taxon>
        <taxon>Mesocestoididae</taxon>
        <taxon>Mesocestoides</taxon>
    </lineage>
</organism>
<dbReference type="FunFam" id="2.10.25.10:FF:000005">
    <property type="entry name" value="Fibrillin 2"/>
    <property type="match status" value="1"/>
</dbReference>
<dbReference type="InterPro" id="IPR018097">
    <property type="entry name" value="EGF_Ca-bd_CS"/>
</dbReference>
<proteinExistence type="predicted"/>
<dbReference type="InterPro" id="IPR050751">
    <property type="entry name" value="ECM_structural_protein"/>
</dbReference>
<dbReference type="Pfam" id="PF07474">
    <property type="entry name" value="G2F"/>
    <property type="match status" value="1"/>
</dbReference>
<accession>A0A5K3FSA1</accession>
<dbReference type="InterPro" id="IPR049883">
    <property type="entry name" value="NOTCH1_EGF-like"/>
</dbReference>
<feature type="domain" description="EGF-like" evidence="11">
    <location>
        <begin position="505"/>
        <end position="544"/>
    </location>
</feature>
<dbReference type="InterPro" id="IPR000152">
    <property type="entry name" value="EGF-type_Asp/Asn_hydroxyl_site"/>
</dbReference>
<feature type="domain" description="Nidogen G2 beta-barrel" evidence="12">
    <location>
        <begin position="131"/>
        <end position="388"/>
    </location>
</feature>
<evidence type="ECO:0000256" key="3">
    <source>
        <dbReference type="ARBA" id="ARBA00022530"/>
    </source>
</evidence>
<dbReference type="GO" id="GO:0005509">
    <property type="term" value="F:calcium ion binding"/>
    <property type="evidence" value="ECO:0007669"/>
    <property type="project" value="InterPro"/>
</dbReference>
<keyword evidence="9" id="KW-0325">Glycoprotein</keyword>
<dbReference type="Pfam" id="PF12662">
    <property type="entry name" value="cEGF"/>
    <property type="match status" value="2"/>
</dbReference>
<evidence type="ECO:0000256" key="8">
    <source>
        <dbReference type="ARBA" id="ARBA00023157"/>
    </source>
</evidence>
<keyword evidence="6" id="KW-0677">Repeat</keyword>
<dbReference type="PROSITE" id="PS50026">
    <property type="entry name" value="EGF_3"/>
    <property type="match status" value="3"/>
</dbReference>
<sequence length="910" mass="99808">MGVQSRSRTCTEPVPSFGGHLCRGSAKERRTCSIPFVDDGEPCPRVLGGETGSGGASTSWSTWSKWSECLVDCSVDDDVGKSGQRRRTRNCMVERNGKRIAAQSLRECEGHAEEVEKCYPPTGTTSQCVDQNRLMFGNLIGEVRGRLGGKLLSGIKVVGNWSAVSTKATSFQIEFHNVPPEHSLCLQVLSEIVSPVFWYAAKEIEQASNGQYVTGRSGEFTWNSLGQFADSSSVRLEQLLRRADSGDHDAAKTNDVLLRLDTTIVGDCPIALRPDPIEDDSVVAWSAGAKVELNDFKEQIVQLDPSKGKLHASSSRTYGVVDWASGRRLLEPYAWNSEVATSAGRRQQFLSQNLFVDQLTVSSDPARGVIFVSADTAIAKVSGAVCPEGFEIVEARMDGRRQLLGGATLDYCRDVNECSSPRLNTCDQICENTAPGYRCKCHEGYRLSPDGRSCLDIDECSEGENAGRLVCPVGQRCVNKPGTFSCVQDCGEGFRLAAHGEGCEDIDECRFGKNVCGDHQCINTYGGYVCACRPGYELVNNQCQDVNECEKGEARCRGNEACVNLPGSYDCRKVCPRGFRFAGELASGVPNCIDIDECSTSENLCPPEATCVNEPGSFRCQCPDGRPPVGHSCLGHPSTACDQGFTWDSETEKCVDVDECSPSYGRSPCQYECHNTFGGYRCSCPPGYELNPLTNLCKDINECKTSQNTCKHGDLCINTPGSHLCIKPNCPTNYHWDARTQSCRILCSESRLPCPQGARYADSVQYISVSIPKTNGTGSRTVMLRVVDWNQVQQGNCHYQLLDKAEGTPVNHRSRDGVVYLTPDWESPAFADPTSNVLHASLNQSAPALYYLFFRVSCYEGPPKGVTMEPQDFDVYPVGRQLHQAQHGDDSKLIFQHSFYVYISVSQYPF</sequence>
<dbReference type="InterPro" id="IPR026823">
    <property type="entry name" value="cEGF"/>
</dbReference>
<reference evidence="13" key="1">
    <citation type="submission" date="2019-11" db="UniProtKB">
        <authorList>
            <consortium name="WormBaseParasite"/>
        </authorList>
    </citation>
    <scope>IDENTIFICATION</scope>
</reference>